<dbReference type="EMBL" id="LR797298">
    <property type="protein sequence ID" value="CAB4200024.1"/>
    <property type="molecule type" value="Genomic_DNA"/>
</dbReference>
<dbReference type="EMBL" id="LR796879">
    <property type="protein sequence ID" value="CAB4171693.1"/>
    <property type="molecule type" value="Genomic_DNA"/>
</dbReference>
<evidence type="ECO:0000313" key="2">
    <source>
        <dbReference type="EMBL" id="CAB4200024.1"/>
    </source>
</evidence>
<evidence type="ECO:0000313" key="1">
    <source>
        <dbReference type="EMBL" id="CAB4171693.1"/>
    </source>
</evidence>
<sequence>MRWVDAEVQIKLLKQEVAVKDARIAELEKAIFDVRDFGAVPDNATPSFDYHATPDCDPQQAWLYACTNAGRSNLARCYLAAWVDRGRLRHALKVATANQCECGPTSPPSDA</sequence>
<dbReference type="EMBL" id="LR798390">
    <property type="protein sequence ID" value="CAB5228716.1"/>
    <property type="molecule type" value="Genomic_DNA"/>
</dbReference>
<gene>
    <name evidence="2" type="ORF">UFOVP1345_21</name>
    <name evidence="3" type="ORF">UFOVP1542_21</name>
    <name evidence="1" type="ORF">UFOVP920_21</name>
</gene>
<name>A0A6J5RRX1_9CAUD</name>
<proteinExistence type="predicted"/>
<organism evidence="2">
    <name type="scientific">uncultured Caudovirales phage</name>
    <dbReference type="NCBI Taxonomy" id="2100421"/>
    <lineage>
        <taxon>Viruses</taxon>
        <taxon>Duplodnaviria</taxon>
        <taxon>Heunggongvirae</taxon>
        <taxon>Uroviricota</taxon>
        <taxon>Caudoviricetes</taxon>
        <taxon>Peduoviridae</taxon>
        <taxon>Maltschvirus</taxon>
        <taxon>Maltschvirus maltsch</taxon>
    </lineage>
</organism>
<accession>A0A6J5RRX1</accession>
<evidence type="ECO:0000313" key="3">
    <source>
        <dbReference type="EMBL" id="CAB5228716.1"/>
    </source>
</evidence>
<reference evidence="2" key="1">
    <citation type="submission" date="2020-05" db="EMBL/GenBank/DDBJ databases">
        <authorList>
            <person name="Chiriac C."/>
            <person name="Salcher M."/>
            <person name="Ghai R."/>
            <person name="Kavagutti S V."/>
        </authorList>
    </citation>
    <scope>NUCLEOTIDE SEQUENCE</scope>
</reference>
<protein>
    <submittedName>
        <fullName evidence="2">Uncharacterized protein</fullName>
    </submittedName>
</protein>